<dbReference type="EMBL" id="FCOC02000035">
    <property type="protein sequence ID" value="SAL54530.1"/>
    <property type="molecule type" value="Genomic_DNA"/>
</dbReference>
<evidence type="ECO:0000259" key="12">
    <source>
        <dbReference type="Pfam" id="PF13609"/>
    </source>
</evidence>
<feature type="domain" description="Porin" evidence="12">
    <location>
        <begin position="30"/>
        <end position="341"/>
    </location>
</feature>
<dbReference type="AlphaFoldDB" id="A0A158IEU8"/>
<evidence type="ECO:0000256" key="4">
    <source>
        <dbReference type="ARBA" id="ARBA00022452"/>
    </source>
</evidence>
<organism evidence="13 14">
    <name type="scientific">Caballeronia sordidicola</name>
    <name type="common">Burkholderia sordidicola</name>
    <dbReference type="NCBI Taxonomy" id="196367"/>
    <lineage>
        <taxon>Bacteria</taxon>
        <taxon>Pseudomonadati</taxon>
        <taxon>Pseudomonadota</taxon>
        <taxon>Betaproteobacteria</taxon>
        <taxon>Burkholderiales</taxon>
        <taxon>Burkholderiaceae</taxon>
        <taxon>Caballeronia</taxon>
    </lineage>
</organism>
<keyword evidence="3" id="KW-0813">Transport</keyword>
<keyword evidence="10" id="KW-0998">Cell outer membrane</keyword>
<dbReference type="SUPFAM" id="SSF56935">
    <property type="entry name" value="Porins"/>
    <property type="match status" value="1"/>
</dbReference>
<evidence type="ECO:0000256" key="1">
    <source>
        <dbReference type="ARBA" id="ARBA00004571"/>
    </source>
</evidence>
<dbReference type="InterPro" id="IPR023614">
    <property type="entry name" value="Porin_dom_sf"/>
</dbReference>
<protein>
    <submittedName>
        <fullName evidence="13">Porin</fullName>
    </submittedName>
</protein>
<dbReference type="InterPro" id="IPR050298">
    <property type="entry name" value="Gram-neg_bact_OMP"/>
</dbReference>
<dbReference type="CDD" id="cd00342">
    <property type="entry name" value="gram_neg_porins"/>
    <property type="match status" value="1"/>
</dbReference>
<dbReference type="GO" id="GO:0015288">
    <property type="term" value="F:porin activity"/>
    <property type="evidence" value="ECO:0007669"/>
    <property type="project" value="UniProtKB-KW"/>
</dbReference>
<feature type="signal peptide" evidence="11">
    <location>
        <begin position="1"/>
        <end position="37"/>
    </location>
</feature>
<evidence type="ECO:0000256" key="5">
    <source>
        <dbReference type="ARBA" id="ARBA00022692"/>
    </source>
</evidence>
<keyword evidence="9" id="KW-0472">Membrane</keyword>
<keyword evidence="7" id="KW-0406">Ion transport</keyword>
<dbReference type="GO" id="GO:0006811">
    <property type="term" value="P:monoatomic ion transport"/>
    <property type="evidence" value="ECO:0007669"/>
    <property type="project" value="UniProtKB-KW"/>
</dbReference>
<dbReference type="Pfam" id="PF13609">
    <property type="entry name" value="Porin_4"/>
    <property type="match status" value="1"/>
</dbReference>
<reference evidence="13 14" key="1">
    <citation type="submission" date="2016-01" db="EMBL/GenBank/DDBJ databases">
        <authorList>
            <person name="Oliw E.H."/>
        </authorList>
    </citation>
    <scope>NUCLEOTIDE SEQUENCE [LARGE SCALE GENOMIC DNA]</scope>
    <source>
        <strain evidence="13">LMG 22029</strain>
    </source>
</reference>
<dbReference type="Proteomes" id="UP000054893">
    <property type="component" value="Unassembled WGS sequence"/>
</dbReference>
<dbReference type="GO" id="GO:0009279">
    <property type="term" value="C:cell outer membrane"/>
    <property type="evidence" value="ECO:0007669"/>
    <property type="project" value="UniProtKB-SubCell"/>
</dbReference>
<feature type="chain" id="PRO_5007810726" evidence="11">
    <location>
        <begin position="38"/>
        <end position="377"/>
    </location>
</feature>
<comment type="subunit">
    <text evidence="2">Homotrimer.</text>
</comment>
<dbReference type="Gene3D" id="2.40.160.10">
    <property type="entry name" value="Porin"/>
    <property type="match status" value="1"/>
</dbReference>
<dbReference type="OrthoDB" id="8679056at2"/>
<dbReference type="PANTHER" id="PTHR34501">
    <property type="entry name" value="PROTEIN YDDL-RELATED"/>
    <property type="match status" value="1"/>
</dbReference>
<evidence type="ECO:0000256" key="9">
    <source>
        <dbReference type="ARBA" id="ARBA00023136"/>
    </source>
</evidence>
<evidence type="ECO:0000256" key="3">
    <source>
        <dbReference type="ARBA" id="ARBA00022448"/>
    </source>
</evidence>
<name>A0A158IEU8_CABSO</name>
<gene>
    <name evidence="13" type="ORF">AWB64_06002</name>
</gene>
<evidence type="ECO:0000256" key="10">
    <source>
        <dbReference type="ARBA" id="ARBA00023237"/>
    </source>
</evidence>
<dbReference type="RefSeq" id="WP_082850679.1">
    <property type="nucleotide sequence ID" value="NZ_FCOC02000035.1"/>
</dbReference>
<evidence type="ECO:0000313" key="14">
    <source>
        <dbReference type="Proteomes" id="UP000054893"/>
    </source>
</evidence>
<keyword evidence="8" id="KW-0626">Porin</keyword>
<dbReference type="PANTHER" id="PTHR34501:SF9">
    <property type="entry name" value="MAJOR OUTER MEMBRANE PROTEIN P.IA"/>
    <property type="match status" value="1"/>
</dbReference>
<dbReference type="PRINTS" id="PR00184">
    <property type="entry name" value="NEISSPPORIN"/>
</dbReference>
<evidence type="ECO:0000256" key="11">
    <source>
        <dbReference type="SAM" id="SignalP"/>
    </source>
</evidence>
<keyword evidence="5" id="KW-0812">Transmembrane</keyword>
<dbReference type="GO" id="GO:0046930">
    <property type="term" value="C:pore complex"/>
    <property type="evidence" value="ECO:0007669"/>
    <property type="project" value="UniProtKB-KW"/>
</dbReference>
<dbReference type="InterPro" id="IPR033900">
    <property type="entry name" value="Gram_neg_porin_domain"/>
</dbReference>
<evidence type="ECO:0000313" key="13">
    <source>
        <dbReference type="EMBL" id="SAL54530.1"/>
    </source>
</evidence>
<proteinExistence type="predicted"/>
<dbReference type="InterPro" id="IPR002299">
    <property type="entry name" value="Porin_Neis"/>
</dbReference>
<keyword evidence="4" id="KW-1134">Transmembrane beta strand</keyword>
<comment type="subcellular location">
    <subcellularLocation>
        <location evidence="1">Cell outer membrane</location>
        <topology evidence="1">Multi-pass membrane protein</topology>
    </subcellularLocation>
</comment>
<accession>A0A158IEU8</accession>
<evidence type="ECO:0000256" key="2">
    <source>
        <dbReference type="ARBA" id="ARBA00011233"/>
    </source>
</evidence>
<evidence type="ECO:0000256" key="7">
    <source>
        <dbReference type="ARBA" id="ARBA00023065"/>
    </source>
</evidence>
<evidence type="ECO:0000256" key="6">
    <source>
        <dbReference type="ARBA" id="ARBA00022729"/>
    </source>
</evidence>
<evidence type="ECO:0000256" key="8">
    <source>
        <dbReference type="ARBA" id="ARBA00023114"/>
    </source>
</evidence>
<keyword evidence="6 11" id="KW-0732">Signal</keyword>
<sequence length="377" mass="40329">MIITTTSRTPSPRPAWLAALAVFGSCAALCVPMQARAQSSVTLYGIVDAGVAYVSNVGGKTDWMATNSVMQANRLGFRGVEDLGGGTSAIFVLENGYSTTTGALGQGGKLFGRQAYVGLRDKRWGTLTFGNQYDFMGLTLGMYETSTWFLGQFSDHPFANDRANAQRVPNSVQYLTPVWSGLQFGAQYGFSNLAGDINGNGRSYSYSASYTAGAWNIAAAYTEVAGTSSLLDISSIYGQPTGRTVLGGSYLRTLGVATSYRFEKTFVYAMYTQSLYAGIRSAGVENALFRNGQLGVTYSFTPSLTAATGYTLTTLGSTRFNQLSTTLDYALSKRTDVYAMVLAEHMQGHDARASIIGIGTSSSPNQIVGDVGIRHRF</sequence>